<dbReference type="Proteomes" id="UP000015106">
    <property type="component" value="Chromosome 7"/>
</dbReference>
<proteinExistence type="predicted"/>
<sequence length="92" mass="10185">MGLGLGTRWSIIVGISRHGREESKSEAAAKSDGVSVRSDGRWIEQEINIELDKPCLDGEERNVSIEFRGFTGSHSCQIIIEGIEIRPRAMES</sequence>
<evidence type="ECO:0000313" key="2">
    <source>
        <dbReference type="Proteomes" id="UP000015106"/>
    </source>
</evidence>
<dbReference type="Gramene" id="TuG1812G0700005741.01.T01">
    <property type="protein sequence ID" value="TuG1812G0700005741.01.T01.cds419087"/>
    <property type="gene ID" value="TuG1812G0700005741.01"/>
</dbReference>
<evidence type="ECO:0000313" key="1">
    <source>
        <dbReference type="EnsemblPlants" id="TuG1812G0700005741.01.T01.cds419087"/>
    </source>
</evidence>
<accession>A0A8R7R6P8</accession>
<keyword evidence="2" id="KW-1185">Reference proteome</keyword>
<protein>
    <submittedName>
        <fullName evidence="1">Uncharacterized protein</fullName>
    </submittedName>
</protein>
<reference evidence="1" key="3">
    <citation type="submission" date="2022-06" db="UniProtKB">
        <authorList>
            <consortium name="EnsemblPlants"/>
        </authorList>
    </citation>
    <scope>IDENTIFICATION</scope>
</reference>
<organism evidence="1 2">
    <name type="scientific">Triticum urartu</name>
    <name type="common">Red wild einkorn</name>
    <name type="synonym">Crithodium urartu</name>
    <dbReference type="NCBI Taxonomy" id="4572"/>
    <lineage>
        <taxon>Eukaryota</taxon>
        <taxon>Viridiplantae</taxon>
        <taxon>Streptophyta</taxon>
        <taxon>Embryophyta</taxon>
        <taxon>Tracheophyta</taxon>
        <taxon>Spermatophyta</taxon>
        <taxon>Magnoliopsida</taxon>
        <taxon>Liliopsida</taxon>
        <taxon>Poales</taxon>
        <taxon>Poaceae</taxon>
        <taxon>BOP clade</taxon>
        <taxon>Pooideae</taxon>
        <taxon>Triticodae</taxon>
        <taxon>Triticeae</taxon>
        <taxon>Triticinae</taxon>
        <taxon>Triticum</taxon>
    </lineage>
</organism>
<name>A0A8R7R6P8_TRIUA</name>
<reference evidence="2" key="1">
    <citation type="journal article" date="2013" name="Nature">
        <title>Draft genome of the wheat A-genome progenitor Triticum urartu.</title>
        <authorList>
            <person name="Ling H.Q."/>
            <person name="Zhao S."/>
            <person name="Liu D."/>
            <person name="Wang J."/>
            <person name="Sun H."/>
            <person name="Zhang C."/>
            <person name="Fan H."/>
            <person name="Li D."/>
            <person name="Dong L."/>
            <person name="Tao Y."/>
            <person name="Gao C."/>
            <person name="Wu H."/>
            <person name="Li Y."/>
            <person name="Cui Y."/>
            <person name="Guo X."/>
            <person name="Zheng S."/>
            <person name="Wang B."/>
            <person name="Yu K."/>
            <person name="Liang Q."/>
            <person name="Yang W."/>
            <person name="Lou X."/>
            <person name="Chen J."/>
            <person name="Feng M."/>
            <person name="Jian J."/>
            <person name="Zhang X."/>
            <person name="Luo G."/>
            <person name="Jiang Y."/>
            <person name="Liu J."/>
            <person name="Wang Z."/>
            <person name="Sha Y."/>
            <person name="Zhang B."/>
            <person name="Wu H."/>
            <person name="Tang D."/>
            <person name="Shen Q."/>
            <person name="Xue P."/>
            <person name="Zou S."/>
            <person name="Wang X."/>
            <person name="Liu X."/>
            <person name="Wang F."/>
            <person name="Yang Y."/>
            <person name="An X."/>
            <person name="Dong Z."/>
            <person name="Zhang K."/>
            <person name="Zhang X."/>
            <person name="Luo M.C."/>
            <person name="Dvorak J."/>
            <person name="Tong Y."/>
            <person name="Wang J."/>
            <person name="Yang H."/>
            <person name="Li Z."/>
            <person name="Wang D."/>
            <person name="Zhang A."/>
            <person name="Wang J."/>
        </authorList>
    </citation>
    <scope>NUCLEOTIDE SEQUENCE</scope>
    <source>
        <strain evidence="2">cv. G1812</strain>
    </source>
</reference>
<dbReference type="EnsemblPlants" id="TuG1812G0700005741.01.T01">
    <property type="protein sequence ID" value="TuG1812G0700005741.01.T01.cds419087"/>
    <property type="gene ID" value="TuG1812G0700005741.01"/>
</dbReference>
<dbReference type="AlphaFoldDB" id="A0A8R7R6P8"/>
<reference evidence="1" key="2">
    <citation type="submission" date="2018-03" db="EMBL/GenBank/DDBJ databases">
        <title>The Triticum urartu genome reveals the dynamic nature of wheat genome evolution.</title>
        <authorList>
            <person name="Ling H."/>
            <person name="Ma B."/>
            <person name="Shi X."/>
            <person name="Liu H."/>
            <person name="Dong L."/>
            <person name="Sun H."/>
            <person name="Cao Y."/>
            <person name="Gao Q."/>
            <person name="Zheng S."/>
            <person name="Li Y."/>
            <person name="Yu Y."/>
            <person name="Du H."/>
            <person name="Qi M."/>
            <person name="Li Y."/>
            <person name="Yu H."/>
            <person name="Cui Y."/>
            <person name="Wang N."/>
            <person name="Chen C."/>
            <person name="Wu H."/>
            <person name="Zhao Y."/>
            <person name="Zhang J."/>
            <person name="Li Y."/>
            <person name="Zhou W."/>
            <person name="Zhang B."/>
            <person name="Hu W."/>
            <person name="Eijk M."/>
            <person name="Tang J."/>
            <person name="Witsenboer H."/>
            <person name="Zhao S."/>
            <person name="Li Z."/>
            <person name="Zhang A."/>
            <person name="Wang D."/>
            <person name="Liang C."/>
        </authorList>
    </citation>
    <scope>NUCLEOTIDE SEQUENCE [LARGE SCALE GENOMIC DNA]</scope>
    <source>
        <strain evidence="1">cv. G1812</strain>
    </source>
</reference>